<dbReference type="KEGG" id="mjd:JDM601_0607"/>
<evidence type="ECO:0000313" key="1">
    <source>
        <dbReference type="EMBL" id="AEF34607.1"/>
    </source>
</evidence>
<dbReference type="RefSeq" id="WP_013827549.1">
    <property type="nucleotide sequence ID" value="NC_015576.1"/>
</dbReference>
<dbReference type="eggNOG" id="ENOG502Z9IT">
    <property type="taxonomic scope" value="Bacteria"/>
</dbReference>
<name>F5Z2J5_MYCSD</name>
<dbReference type="OrthoDB" id="4380893at2"/>
<dbReference type="HOGENOM" id="CLU_626868_0_0_11"/>
<dbReference type="Proteomes" id="UP000009224">
    <property type="component" value="Chromosome"/>
</dbReference>
<organism evidence="1 2">
    <name type="scientific">Mycolicibacter sinensis (strain JDM601)</name>
    <name type="common">Mycobacterium sinense</name>
    <dbReference type="NCBI Taxonomy" id="875328"/>
    <lineage>
        <taxon>Bacteria</taxon>
        <taxon>Bacillati</taxon>
        <taxon>Actinomycetota</taxon>
        <taxon>Actinomycetes</taxon>
        <taxon>Mycobacteriales</taxon>
        <taxon>Mycobacteriaceae</taxon>
        <taxon>Mycolicibacter</taxon>
    </lineage>
</organism>
<keyword evidence="2" id="KW-1185">Reference proteome</keyword>
<evidence type="ECO:0000313" key="2">
    <source>
        <dbReference type="Proteomes" id="UP000009224"/>
    </source>
</evidence>
<accession>F5Z2J5</accession>
<sequence length="439" mass="45541">MTDQDKAVVPVWTLATQDVSVPPIAGDEAMTPERLGELRTVLAALADSPIATLEAHPLPTKLDRKQGLHLDAASPLATHLSQLISQTSKAAPSAAVGATGETLYRMVVPAKVAAQVGGGMVKSMTSKAVPGGVRSALIGPSGIAAHATFVPVAGKAAASGAAGGAAAGAGVVAAGAGALTLAAPLVLMAVAVGVSAHAEQKRQQAIENITAMLTRLHDDALDRERVALSGCRAAIDKATAILLDEGQIGVALGLDSAVYAIETAVAQASQRLKKWQRALGTMDNRPVELAPLAEHFDGIDRQQGGDFRAHLELAELAIALKKRVIVLQAVEQAQLNPANPFENFIGALKRDQKTVLELEAGIAGVLRQLSTLQLDRSHGVRDVVFSRGAVDDLLRAAYRLRELGNGLDAAERPADVAIEMVREDDGSVVVLPAYRVEAA</sequence>
<protein>
    <submittedName>
        <fullName evidence="1">Uncharacterized protein</fullName>
    </submittedName>
</protein>
<gene>
    <name evidence="1" type="ordered locus">JDM601_0607</name>
</gene>
<dbReference type="EMBL" id="CP002329">
    <property type="protein sequence ID" value="AEF34607.1"/>
    <property type="molecule type" value="Genomic_DNA"/>
</dbReference>
<dbReference type="STRING" id="875328.JDM601_0607"/>
<proteinExistence type="predicted"/>
<dbReference type="AlphaFoldDB" id="F5Z2J5"/>
<reference evidence="1 2" key="1">
    <citation type="journal article" date="2011" name="J. Bacteriol.">
        <title>Complete genome sequence of a novel clinical isolate, the nontuberculous Mycobacterium strain JDM601.</title>
        <authorList>
            <person name="Zhang Z.Y."/>
            <person name="Sun Z.Q."/>
            <person name="Wang Z.L."/>
            <person name="Wen Z.L."/>
            <person name="Sun Q.W."/>
            <person name="Zhu Z.Q."/>
            <person name="Song Y.Z."/>
            <person name="Zhao J.W."/>
            <person name="Wang H.H."/>
            <person name="Zhang S.L."/>
            <person name="Guo X.K."/>
        </authorList>
    </citation>
    <scope>NUCLEOTIDE SEQUENCE [LARGE SCALE GENOMIC DNA]</scope>
    <source>
        <strain evidence="1 2">JDM601</strain>
    </source>
</reference>